<proteinExistence type="predicted"/>
<gene>
    <name evidence="2" type="ORF">MAMMFC1_02965</name>
</gene>
<reference evidence="2 3" key="1">
    <citation type="journal article" date="2018" name="Int. J. Syst. Evol. Microbiol.">
        <title>Methylomusa anaerophila gen. nov., sp. nov., an anaerobic methanol-utilizing bacterium isolated from a microbial fuel cell.</title>
        <authorList>
            <person name="Amano N."/>
            <person name="Yamamuro A."/>
            <person name="Miyahara M."/>
            <person name="Kouzuma A."/>
            <person name="Abe T."/>
            <person name="Watanabe K."/>
        </authorList>
    </citation>
    <scope>NUCLEOTIDE SEQUENCE [LARGE SCALE GENOMIC DNA]</scope>
    <source>
        <strain evidence="2 3">MMFC1</strain>
    </source>
</reference>
<accession>A0A348AMI2</accession>
<dbReference type="KEGG" id="mana:MAMMFC1_02965"/>
<feature type="region of interest" description="Disordered" evidence="1">
    <location>
        <begin position="1"/>
        <end position="58"/>
    </location>
</feature>
<keyword evidence="3" id="KW-1185">Reference proteome</keyword>
<name>A0A348AMI2_9FIRM</name>
<evidence type="ECO:0000313" key="2">
    <source>
        <dbReference type="EMBL" id="BBB92280.1"/>
    </source>
</evidence>
<feature type="compositionally biased region" description="Acidic residues" evidence="1">
    <location>
        <begin position="1"/>
        <end position="12"/>
    </location>
</feature>
<dbReference type="EMBL" id="AP018449">
    <property type="protein sequence ID" value="BBB92280.1"/>
    <property type="molecule type" value="Genomic_DNA"/>
</dbReference>
<evidence type="ECO:0000256" key="1">
    <source>
        <dbReference type="SAM" id="MobiDB-lite"/>
    </source>
</evidence>
<evidence type="ECO:0000313" key="3">
    <source>
        <dbReference type="Proteomes" id="UP000276437"/>
    </source>
</evidence>
<organism evidence="2 3">
    <name type="scientific">Methylomusa anaerophila</name>
    <dbReference type="NCBI Taxonomy" id="1930071"/>
    <lineage>
        <taxon>Bacteria</taxon>
        <taxon>Bacillati</taxon>
        <taxon>Bacillota</taxon>
        <taxon>Negativicutes</taxon>
        <taxon>Selenomonadales</taxon>
        <taxon>Sporomusaceae</taxon>
        <taxon>Methylomusa</taxon>
    </lineage>
</organism>
<protein>
    <submittedName>
        <fullName evidence="2">Uncharacterized protein</fullName>
    </submittedName>
</protein>
<feature type="compositionally biased region" description="Polar residues" evidence="1">
    <location>
        <begin position="32"/>
        <end position="42"/>
    </location>
</feature>
<dbReference type="Proteomes" id="UP000276437">
    <property type="component" value="Chromosome"/>
</dbReference>
<sequence length="122" mass="14013">MMDDFEQEDLQEQEAANTTIEEEKAEQDNPESQEPSENTVSDDTTEAPVMAENNGELKIEDIIEPGRYGVSNSQMIPALKKAITEQSIEKLALLKKTYFYTFDKSIRYLKKAEREFIEKNSI</sequence>
<dbReference type="AlphaFoldDB" id="A0A348AMI2"/>